<dbReference type="EMBL" id="QPKB01000005">
    <property type="protein sequence ID" value="RWR84290.1"/>
    <property type="molecule type" value="Genomic_DNA"/>
</dbReference>
<protein>
    <submittedName>
        <fullName evidence="1">Uncharacterized protein</fullName>
    </submittedName>
</protein>
<evidence type="ECO:0000313" key="2">
    <source>
        <dbReference type="Proteomes" id="UP000283530"/>
    </source>
</evidence>
<proteinExistence type="predicted"/>
<gene>
    <name evidence="1" type="ORF">CKAN_01308700</name>
</gene>
<reference evidence="1 2" key="1">
    <citation type="journal article" date="2019" name="Nat. Plants">
        <title>Stout camphor tree genome fills gaps in understanding of flowering plant genome evolution.</title>
        <authorList>
            <person name="Chaw S.M."/>
            <person name="Liu Y.C."/>
            <person name="Wu Y.W."/>
            <person name="Wang H.Y."/>
            <person name="Lin C.I."/>
            <person name="Wu C.S."/>
            <person name="Ke H.M."/>
            <person name="Chang L.Y."/>
            <person name="Hsu C.Y."/>
            <person name="Yang H.T."/>
            <person name="Sudianto E."/>
            <person name="Hsu M.H."/>
            <person name="Wu K.P."/>
            <person name="Wang L.N."/>
            <person name="Leebens-Mack J.H."/>
            <person name="Tsai I.J."/>
        </authorList>
    </citation>
    <scope>NUCLEOTIDE SEQUENCE [LARGE SCALE GENOMIC DNA]</scope>
    <source>
        <strain evidence="2">cv. Chaw 1501</strain>
        <tissue evidence="1">Young leaves</tissue>
    </source>
</reference>
<comment type="caution">
    <text evidence="1">The sequence shown here is derived from an EMBL/GenBank/DDBJ whole genome shotgun (WGS) entry which is preliminary data.</text>
</comment>
<organism evidence="1 2">
    <name type="scientific">Cinnamomum micranthum f. kanehirae</name>
    <dbReference type="NCBI Taxonomy" id="337451"/>
    <lineage>
        <taxon>Eukaryota</taxon>
        <taxon>Viridiplantae</taxon>
        <taxon>Streptophyta</taxon>
        <taxon>Embryophyta</taxon>
        <taxon>Tracheophyta</taxon>
        <taxon>Spermatophyta</taxon>
        <taxon>Magnoliopsida</taxon>
        <taxon>Magnoliidae</taxon>
        <taxon>Laurales</taxon>
        <taxon>Lauraceae</taxon>
        <taxon>Cinnamomum</taxon>
    </lineage>
</organism>
<keyword evidence="2" id="KW-1185">Reference proteome</keyword>
<name>A0A3S3MQI7_9MAGN</name>
<dbReference type="AlphaFoldDB" id="A0A3S3MQI7"/>
<accession>A0A3S3MQI7</accession>
<sequence length="159" mass="17861">MSRSSEYHLGAASSLPPFRQFGEYSEEEECDVIAKKKKKATIEQQQQQQKGMVCVEFLNAPSQLHNYFGIFVYRLEYIIMMAAVLGREEGTPMQSQHNNLGSKKEEVAIQGRKEEEHVIQVEPELDAPVAAQSSLNHSGSMAHSESEIMSYAVPVRLNS</sequence>
<evidence type="ECO:0000313" key="1">
    <source>
        <dbReference type="EMBL" id="RWR84290.1"/>
    </source>
</evidence>
<dbReference type="Proteomes" id="UP000283530">
    <property type="component" value="Unassembled WGS sequence"/>
</dbReference>